<accession>A0AAV5UHG1</accession>
<keyword evidence="2" id="KW-0732">Signal</keyword>
<dbReference type="EMBL" id="BTSX01000006">
    <property type="protein sequence ID" value="GMT05886.1"/>
    <property type="molecule type" value="Genomic_DNA"/>
</dbReference>
<reference evidence="3" key="1">
    <citation type="submission" date="2023-10" db="EMBL/GenBank/DDBJ databases">
        <title>Genome assembly of Pristionchus species.</title>
        <authorList>
            <person name="Yoshida K."/>
            <person name="Sommer R.J."/>
        </authorList>
    </citation>
    <scope>NUCLEOTIDE SEQUENCE</scope>
    <source>
        <strain evidence="3">RS0144</strain>
    </source>
</reference>
<evidence type="ECO:0000256" key="1">
    <source>
        <dbReference type="SAM" id="Phobius"/>
    </source>
</evidence>
<gene>
    <name evidence="3" type="ORF">PENTCL1PPCAC_28060</name>
</gene>
<evidence type="ECO:0000256" key="2">
    <source>
        <dbReference type="SAM" id="SignalP"/>
    </source>
</evidence>
<dbReference type="Proteomes" id="UP001432027">
    <property type="component" value="Unassembled WGS sequence"/>
</dbReference>
<feature type="chain" id="PRO_5043484448" evidence="2">
    <location>
        <begin position="21"/>
        <end position="192"/>
    </location>
</feature>
<keyword evidence="1" id="KW-0472">Membrane</keyword>
<sequence length="192" mass="21764">MLSTGRLLFPLLVIVVSVHSQTFSTGDNSSIADCSHGCSHKDESRFCLDGNAHFYERLLMGHLRYYIATQVSIDLWHKHHKEGVRRNASELHEDVREGLGLQWTGEKDIVTEKIIDTLADIVTERTEEINLRNRTHAPPTHCPIPCEYTHDLYKIVLGLSIALNVILATGLVIVFTRSAERNNRRLLATDDH</sequence>
<organism evidence="3 4">
    <name type="scientific">Pristionchus entomophagus</name>
    <dbReference type="NCBI Taxonomy" id="358040"/>
    <lineage>
        <taxon>Eukaryota</taxon>
        <taxon>Metazoa</taxon>
        <taxon>Ecdysozoa</taxon>
        <taxon>Nematoda</taxon>
        <taxon>Chromadorea</taxon>
        <taxon>Rhabditida</taxon>
        <taxon>Rhabditina</taxon>
        <taxon>Diplogasteromorpha</taxon>
        <taxon>Diplogasteroidea</taxon>
        <taxon>Neodiplogasteridae</taxon>
        <taxon>Pristionchus</taxon>
    </lineage>
</organism>
<feature type="transmembrane region" description="Helical" evidence="1">
    <location>
        <begin position="152"/>
        <end position="175"/>
    </location>
</feature>
<keyword evidence="1" id="KW-1133">Transmembrane helix</keyword>
<protein>
    <submittedName>
        <fullName evidence="3">Uncharacterized protein</fullName>
    </submittedName>
</protein>
<evidence type="ECO:0000313" key="3">
    <source>
        <dbReference type="EMBL" id="GMT05886.1"/>
    </source>
</evidence>
<dbReference type="AlphaFoldDB" id="A0AAV5UHG1"/>
<keyword evidence="1" id="KW-0812">Transmembrane</keyword>
<evidence type="ECO:0000313" key="4">
    <source>
        <dbReference type="Proteomes" id="UP001432027"/>
    </source>
</evidence>
<feature type="signal peptide" evidence="2">
    <location>
        <begin position="1"/>
        <end position="20"/>
    </location>
</feature>
<name>A0AAV5UHG1_9BILA</name>
<keyword evidence="4" id="KW-1185">Reference proteome</keyword>
<comment type="caution">
    <text evidence="3">The sequence shown here is derived from an EMBL/GenBank/DDBJ whole genome shotgun (WGS) entry which is preliminary data.</text>
</comment>
<proteinExistence type="predicted"/>